<proteinExistence type="predicted"/>
<feature type="domain" description="Glycosyl transferase family 1" evidence="2">
    <location>
        <begin position="4"/>
        <end position="148"/>
    </location>
</feature>
<organism evidence="3">
    <name type="scientific">marine sediment metagenome</name>
    <dbReference type="NCBI Taxonomy" id="412755"/>
    <lineage>
        <taxon>unclassified sequences</taxon>
        <taxon>metagenomes</taxon>
        <taxon>ecological metagenomes</taxon>
    </lineage>
</organism>
<dbReference type="Gene3D" id="3.40.50.2000">
    <property type="entry name" value="Glycogen Phosphorylase B"/>
    <property type="match status" value="1"/>
</dbReference>
<protein>
    <recommendedName>
        <fullName evidence="2">Glycosyl transferase family 1 domain-containing protein</fullName>
    </recommendedName>
</protein>
<dbReference type="PANTHER" id="PTHR46401:SF2">
    <property type="entry name" value="GLYCOSYLTRANSFERASE WBBK-RELATED"/>
    <property type="match status" value="1"/>
</dbReference>
<sequence length="176" mass="20597">MRVVSALKKKGVNVRYLTTGAYDPHEPKNVKYYRELKKMVRDLNITREVIFIAEYRMKNGRKVIRDHTFIRDLYFIADILFMPSISEGFGLPLIEAGMTKLPIACSDIPPFLEIGENHICSFSIADTPDRIADKILRYLATISTYNMYRKVIENYAWDSVYQNHVMPLFRKIMRAH</sequence>
<dbReference type="Pfam" id="PF00534">
    <property type="entry name" value="Glycos_transf_1"/>
    <property type="match status" value="1"/>
</dbReference>
<accession>X1VCA4</accession>
<reference evidence="3" key="1">
    <citation type="journal article" date="2014" name="Front. Microbiol.">
        <title>High frequency of phylogenetically diverse reductive dehalogenase-homologous genes in deep subseafloor sedimentary metagenomes.</title>
        <authorList>
            <person name="Kawai M."/>
            <person name="Futagami T."/>
            <person name="Toyoda A."/>
            <person name="Takaki Y."/>
            <person name="Nishi S."/>
            <person name="Hori S."/>
            <person name="Arai W."/>
            <person name="Tsubouchi T."/>
            <person name="Morono Y."/>
            <person name="Uchiyama I."/>
            <person name="Ito T."/>
            <person name="Fujiyama A."/>
            <person name="Inagaki F."/>
            <person name="Takami H."/>
        </authorList>
    </citation>
    <scope>NUCLEOTIDE SEQUENCE</scope>
    <source>
        <strain evidence="3">Expedition CK06-06</strain>
    </source>
</reference>
<dbReference type="PANTHER" id="PTHR46401">
    <property type="entry name" value="GLYCOSYLTRANSFERASE WBBK-RELATED"/>
    <property type="match status" value="1"/>
</dbReference>
<dbReference type="SUPFAM" id="SSF53756">
    <property type="entry name" value="UDP-Glycosyltransferase/glycogen phosphorylase"/>
    <property type="match status" value="1"/>
</dbReference>
<dbReference type="EMBL" id="BARW01034157">
    <property type="protein sequence ID" value="GAJ03770.1"/>
    <property type="molecule type" value="Genomic_DNA"/>
</dbReference>
<evidence type="ECO:0000313" key="3">
    <source>
        <dbReference type="EMBL" id="GAJ03770.1"/>
    </source>
</evidence>
<comment type="caution">
    <text evidence="3">The sequence shown here is derived from an EMBL/GenBank/DDBJ whole genome shotgun (WGS) entry which is preliminary data.</text>
</comment>
<evidence type="ECO:0000256" key="1">
    <source>
        <dbReference type="ARBA" id="ARBA00022679"/>
    </source>
</evidence>
<evidence type="ECO:0000259" key="2">
    <source>
        <dbReference type="Pfam" id="PF00534"/>
    </source>
</evidence>
<keyword evidence="1" id="KW-0808">Transferase</keyword>
<dbReference type="InterPro" id="IPR001296">
    <property type="entry name" value="Glyco_trans_1"/>
</dbReference>
<dbReference type="GO" id="GO:0016757">
    <property type="term" value="F:glycosyltransferase activity"/>
    <property type="evidence" value="ECO:0007669"/>
    <property type="project" value="InterPro"/>
</dbReference>
<name>X1VCA4_9ZZZZ</name>
<dbReference type="AlphaFoldDB" id="X1VCA4"/>
<gene>
    <name evidence="3" type="ORF">S12H4_53610</name>
</gene>